<feature type="transmembrane region" description="Helical" evidence="1">
    <location>
        <begin position="45"/>
        <end position="66"/>
    </location>
</feature>
<keyword evidence="1" id="KW-0472">Membrane</keyword>
<evidence type="ECO:0000259" key="2">
    <source>
        <dbReference type="Pfam" id="PF24871"/>
    </source>
</evidence>
<name>A0A0K0D0A4_ANGCA</name>
<dbReference type="AlphaFoldDB" id="A0A0K0D0A4"/>
<feature type="transmembrane region" description="Helical" evidence="1">
    <location>
        <begin position="127"/>
        <end position="149"/>
    </location>
</feature>
<evidence type="ECO:0000313" key="4">
    <source>
        <dbReference type="WBParaSite" id="ACAC_0000348401-mRNA-1"/>
    </source>
</evidence>
<keyword evidence="1" id="KW-0812">Transmembrane</keyword>
<keyword evidence="3" id="KW-1185">Reference proteome</keyword>
<reference evidence="4" key="2">
    <citation type="submission" date="2016-04" db="UniProtKB">
        <authorList>
            <consortium name="WormBaseParasite"/>
        </authorList>
    </citation>
    <scope>IDENTIFICATION</scope>
</reference>
<dbReference type="GO" id="GO:0071260">
    <property type="term" value="P:cellular response to mechanical stimulus"/>
    <property type="evidence" value="ECO:0007669"/>
    <property type="project" value="TreeGrafter"/>
</dbReference>
<dbReference type="WBParaSite" id="ACAC_0000348401-mRNA-1">
    <property type="protein sequence ID" value="ACAC_0000348401-mRNA-1"/>
    <property type="gene ID" value="ACAC_0000348401"/>
</dbReference>
<evidence type="ECO:0000313" key="3">
    <source>
        <dbReference type="Proteomes" id="UP000035642"/>
    </source>
</evidence>
<dbReference type="PANTHER" id="PTHR13167:SF25">
    <property type="entry name" value="PIEZO-TYPE MECHANOSENSITIVE ION CHANNEL COMPONENT"/>
    <property type="match status" value="1"/>
</dbReference>
<dbReference type="GO" id="GO:0008381">
    <property type="term" value="F:mechanosensitive monoatomic ion channel activity"/>
    <property type="evidence" value="ECO:0007669"/>
    <property type="project" value="InterPro"/>
</dbReference>
<dbReference type="GO" id="GO:0005886">
    <property type="term" value="C:plasma membrane"/>
    <property type="evidence" value="ECO:0007669"/>
    <property type="project" value="TreeGrafter"/>
</dbReference>
<dbReference type="InterPro" id="IPR027272">
    <property type="entry name" value="Piezo"/>
</dbReference>
<dbReference type="GO" id="GO:0042391">
    <property type="term" value="P:regulation of membrane potential"/>
    <property type="evidence" value="ECO:0007669"/>
    <property type="project" value="TreeGrafter"/>
</dbReference>
<keyword evidence="1" id="KW-1133">Transmembrane helix</keyword>
<organism evidence="3 4">
    <name type="scientific">Angiostrongylus cantonensis</name>
    <name type="common">Rat lungworm</name>
    <dbReference type="NCBI Taxonomy" id="6313"/>
    <lineage>
        <taxon>Eukaryota</taxon>
        <taxon>Metazoa</taxon>
        <taxon>Ecdysozoa</taxon>
        <taxon>Nematoda</taxon>
        <taxon>Chromadorea</taxon>
        <taxon>Rhabditida</taxon>
        <taxon>Rhabditina</taxon>
        <taxon>Rhabditomorpha</taxon>
        <taxon>Strongyloidea</taxon>
        <taxon>Metastrongylidae</taxon>
        <taxon>Angiostrongylus</taxon>
    </lineage>
</organism>
<dbReference type="PANTHER" id="PTHR13167">
    <property type="entry name" value="PIEZO-TYPE MECHANOSENSITIVE ION CHANNEL COMPONENT"/>
    <property type="match status" value="1"/>
</dbReference>
<evidence type="ECO:0000256" key="1">
    <source>
        <dbReference type="SAM" id="Phobius"/>
    </source>
</evidence>
<feature type="transmembrane region" description="Helical" evidence="1">
    <location>
        <begin position="155"/>
        <end position="179"/>
    </location>
</feature>
<proteinExistence type="predicted"/>
<dbReference type="Proteomes" id="UP000035642">
    <property type="component" value="Unassembled WGS sequence"/>
</dbReference>
<dbReference type="GO" id="GO:0050982">
    <property type="term" value="P:detection of mechanical stimulus"/>
    <property type="evidence" value="ECO:0007669"/>
    <property type="project" value="TreeGrafter"/>
</dbReference>
<dbReference type="Pfam" id="PF24871">
    <property type="entry name" value="Piezo_TM1-24"/>
    <property type="match status" value="1"/>
</dbReference>
<reference evidence="3" key="1">
    <citation type="submission" date="2012-09" db="EMBL/GenBank/DDBJ databases">
        <authorList>
            <person name="Martin A.A."/>
        </authorList>
    </citation>
    <scope>NUCLEOTIDE SEQUENCE</scope>
</reference>
<dbReference type="GO" id="GO:0005261">
    <property type="term" value="F:monoatomic cation channel activity"/>
    <property type="evidence" value="ECO:0007669"/>
    <property type="project" value="TreeGrafter"/>
</dbReference>
<protein>
    <submittedName>
        <fullName evidence="4">PRT_C domain-containing protein</fullName>
    </submittedName>
</protein>
<sequence>LLSKKLVEYKFQFPEVWTRWTGLDKEWNDDIGLINYSDVGESGALFVRLFTPISLFVVAMLQLKFFHDPWMAMMTRTSEDRGEVQVDRGTVQLLGQEMDRNYVSQMLELDASLSARISDFVNRAIELIWRITEIHITKIVFIIVTIFAANNICALYVPLVIAGMVVAIIALALQSVVVYRQRHSRQMQGLPESSSIGTLALSSKSYVVTLLEKWEKKKRVFPSLNMDDFDLDLVHAMQFLVDFGFYKFGFELCMIMMAINAWVRMDMLAAVMCIWIGLFALNKRFSLAYPWDHVFGEPSSSTKNVNFDIWIGLSNYSISWPAENLVADFFLLLLASCQLSVFRCEGTENDSIFDNDDYDLKPNNPRYDFMDSQR</sequence>
<dbReference type="InterPro" id="IPR056769">
    <property type="entry name" value="Piezo_TM1-24"/>
</dbReference>
<feature type="transmembrane region" description="Helical" evidence="1">
    <location>
        <begin position="265"/>
        <end position="281"/>
    </location>
</feature>
<dbReference type="STRING" id="6313.A0A0K0D0A4"/>
<accession>A0A0K0D0A4</accession>
<feature type="domain" description="Piezo TM1-24" evidence="2">
    <location>
        <begin position="9"/>
        <end position="71"/>
    </location>
</feature>